<dbReference type="AlphaFoldDB" id="A0AAP8SLP3"/>
<keyword evidence="1" id="KW-1133">Transmembrane helix</keyword>
<feature type="transmembrane region" description="Helical" evidence="1">
    <location>
        <begin position="61"/>
        <end position="84"/>
    </location>
</feature>
<feature type="transmembrane region" description="Helical" evidence="1">
    <location>
        <begin position="152"/>
        <end position="171"/>
    </location>
</feature>
<feature type="transmembrane region" description="Helical" evidence="1">
    <location>
        <begin position="217"/>
        <end position="236"/>
    </location>
</feature>
<evidence type="ECO:0008006" key="4">
    <source>
        <dbReference type="Google" id="ProtNLM"/>
    </source>
</evidence>
<proteinExistence type="predicted"/>
<dbReference type="RefSeq" id="WP_084197665.1">
    <property type="nucleotide sequence ID" value="NZ_BMYL01000006.1"/>
</dbReference>
<feature type="transmembrane region" description="Helical" evidence="1">
    <location>
        <begin position="15"/>
        <end position="41"/>
    </location>
</feature>
<protein>
    <recommendedName>
        <fullName evidence="4">DUF2232 domain-containing protein</fullName>
    </recommendedName>
</protein>
<evidence type="ECO:0000313" key="3">
    <source>
        <dbReference type="Proteomes" id="UP000235162"/>
    </source>
</evidence>
<feature type="transmembrane region" description="Helical" evidence="1">
    <location>
        <begin position="248"/>
        <end position="271"/>
    </location>
</feature>
<keyword evidence="1" id="KW-0812">Transmembrane</keyword>
<dbReference type="Proteomes" id="UP000235162">
    <property type="component" value="Unassembled WGS sequence"/>
</dbReference>
<evidence type="ECO:0000256" key="1">
    <source>
        <dbReference type="SAM" id="Phobius"/>
    </source>
</evidence>
<name>A0AAP8SLP3_9GAMM</name>
<feature type="transmembrane region" description="Helical" evidence="1">
    <location>
        <begin position="91"/>
        <end position="112"/>
    </location>
</feature>
<accession>A0AAP8SLP3</accession>
<keyword evidence="1" id="KW-0472">Membrane</keyword>
<feature type="transmembrane region" description="Helical" evidence="1">
    <location>
        <begin position="191"/>
        <end position="211"/>
    </location>
</feature>
<dbReference type="EMBL" id="PKUR01000005">
    <property type="protein sequence ID" value="PLW84752.1"/>
    <property type="molecule type" value="Genomic_DNA"/>
</dbReference>
<reference evidence="2 3" key="1">
    <citation type="submission" date="2018-01" db="EMBL/GenBank/DDBJ databases">
        <title>The draft genome sequence of Halioglobus japonicus S1-36.</title>
        <authorList>
            <person name="Du Z.-J."/>
            <person name="Shi M.-J."/>
        </authorList>
    </citation>
    <scope>NUCLEOTIDE SEQUENCE [LARGE SCALE GENOMIC DNA]</scope>
    <source>
        <strain evidence="2 3">S1-36</strain>
    </source>
</reference>
<keyword evidence="3" id="KW-1185">Reference proteome</keyword>
<sequence>MKAIAEFAMRGRFQALLLTVGGAGSILFCWISAAVLALVTLRKGAGMGAQLWFWALLPSGAVWYTSGDSGPLTLLTGTLVLAMVLRATVSLPLAVLASVAIGALSGLAMLTLGQHYLDQMVSVFGEFLAQLEQNLAQGGEAVQLPRPTNLQIAGMLGAGTAMTSVLCLLLARYWQAALYNPGGFGDEFRALRFTPAVATGMALAAAAVSALGAEFRTWAVICMLPLSFAGLALVHARARYRGQGTGWLVAFYAIWIIFDPIKLMVVFVAIADSWFDFRQRWAKPGKDLDRGED</sequence>
<comment type="caution">
    <text evidence="2">The sequence shown here is derived from an EMBL/GenBank/DDBJ whole genome shotgun (WGS) entry which is preliminary data.</text>
</comment>
<evidence type="ECO:0000313" key="2">
    <source>
        <dbReference type="EMBL" id="PLW84752.1"/>
    </source>
</evidence>
<gene>
    <name evidence="2" type="ORF">C0029_17270</name>
</gene>
<organism evidence="2 3">
    <name type="scientific">Halioglobus japonicus</name>
    <dbReference type="NCBI Taxonomy" id="930805"/>
    <lineage>
        <taxon>Bacteria</taxon>
        <taxon>Pseudomonadati</taxon>
        <taxon>Pseudomonadota</taxon>
        <taxon>Gammaproteobacteria</taxon>
        <taxon>Cellvibrionales</taxon>
        <taxon>Halieaceae</taxon>
        <taxon>Halioglobus</taxon>
    </lineage>
</organism>
<dbReference type="KEGG" id="hja:BST95_00175"/>